<dbReference type="RefSeq" id="XP_037145823.1">
    <property type="nucleotide sequence ID" value="XM_037289928.1"/>
</dbReference>
<dbReference type="AlphaFoldDB" id="A0A7H9B5W0"/>
<sequence length="404" mass="44808">MSGIGHKSILLTSPDGDQSPLHHSHGDRELSPTTSSGIAATDRPTECENQSRHAAAVAGSAAGSTGVQFDADQLERGRSRTKFLRQNSNNGVLRSVSRSRSRSCASVRIKDEEFLKWTVLRRDPSMRLKLVSKNARKNKAGSREANEESEDSNEDDEDEDEDEDEDSLGVENDDDDCSDEEQVLDVENDYDIDKEFHYDLGMKVLPNFVISLNEVLESSKAWIRKYDASIAGKETEGVTTETLSQDYIKSMQVLTKGKGASDEDSHSYILFADLSSESQYALTYVMGSVIGNGDTLYLLNCDNSRYGDEAKIKIQSNVIKLRSSVMHMFDCVSAVIDDLDVVVLSLQHPYPKHLLTEMIFGLKPVALCCSLSMILSTLQNFVCSVPTLVIRKKLKRSKKKGISE</sequence>
<dbReference type="Proteomes" id="UP000509704">
    <property type="component" value="Chromosome 6"/>
</dbReference>
<dbReference type="GeneID" id="59237856"/>
<gene>
    <name evidence="2" type="ORF">HG535_0F06100</name>
</gene>
<evidence type="ECO:0000256" key="1">
    <source>
        <dbReference type="SAM" id="MobiDB-lite"/>
    </source>
</evidence>
<dbReference type="OrthoDB" id="992776at2759"/>
<feature type="compositionally biased region" description="Low complexity" evidence="1">
    <location>
        <begin position="87"/>
        <end position="97"/>
    </location>
</feature>
<feature type="region of interest" description="Disordered" evidence="1">
    <location>
        <begin position="1"/>
        <end position="97"/>
    </location>
</feature>
<proteinExistence type="predicted"/>
<feature type="compositionally biased region" description="Acidic residues" evidence="1">
    <location>
        <begin position="147"/>
        <end position="179"/>
    </location>
</feature>
<dbReference type="KEGG" id="zmk:HG535_0F06100"/>
<protein>
    <recommendedName>
        <fullName evidence="4">Sugar utilization regulatory protein IMP2</fullName>
    </recommendedName>
</protein>
<evidence type="ECO:0008006" key="4">
    <source>
        <dbReference type="Google" id="ProtNLM"/>
    </source>
</evidence>
<evidence type="ECO:0000313" key="2">
    <source>
        <dbReference type="EMBL" id="QLG74098.1"/>
    </source>
</evidence>
<name>A0A7H9B5W0_ZYGMR</name>
<feature type="compositionally biased region" description="Low complexity" evidence="1">
    <location>
        <begin position="54"/>
        <end position="67"/>
    </location>
</feature>
<keyword evidence="3" id="KW-1185">Reference proteome</keyword>
<reference evidence="2 3" key="1">
    <citation type="submission" date="2020-07" db="EMBL/GenBank/DDBJ databases">
        <title>The yeast mating-type switching endonuclease HO is a domesticated member of an unorthodox homing genetic element family.</title>
        <authorList>
            <person name="Coughlan A.Y."/>
            <person name="Lombardi L."/>
            <person name="Braun-Galleani S."/>
            <person name="Martos A.R."/>
            <person name="Galeote V."/>
            <person name="Bigey F."/>
            <person name="Dequin S."/>
            <person name="Byrne K.P."/>
            <person name="Wolfe K.H."/>
        </authorList>
    </citation>
    <scope>NUCLEOTIDE SEQUENCE [LARGE SCALE GENOMIC DNA]</scope>
    <source>
        <strain evidence="2 3">NRRL Y-6702</strain>
    </source>
</reference>
<accession>A0A7H9B5W0</accession>
<organism evidence="2 3">
    <name type="scientific">Zygotorulaspora mrakii</name>
    <name type="common">Zygosaccharomyces mrakii</name>
    <dbReference type="NCBI Taxonomy" id="42260"/>
    <lineage>
        <taxon>Eukaryota</taxon>
        <taxon>Fungi</taxon>
        <taxon>Dikarya</taxon>
        <taxon>Ascomycota</taxon>
        <taxon>Saccharomycotina</taxon>
        <taxon>Saccharomycetes</taxon>
        <taxon>Saccharomycetales</taxon>
        <taxon>Saccharomycetaceae</taxon>
        <taxon>Zygotorulaspora</taxon>
    </lineage>
</organism>
<feature type="region of interest" description="Disordered" evidence="1">
    <location>
        <begin position="131"/>
        <end position="179"/>
    </location>
</feature>
<dbReference type="EMBL" id="CP058609">
    <property type="protein sequence ID" value="QLG74098.1"/>
    <property type="molecule type" value="Genomic_DNA"/>
</dbReference>
<evidence type="ECO:0000313" key="3">
    <source>
        <dbReference type="Proteomes" id="UP000509704"/>
    </source>
</evidence>